<dbReference type="PANTHER" id="PTHR35457">
    <property type="entry name" value="HEME A SYNTHASE"/>
    <property type="match status" value="1"/>
</dbReference>
<evidence type="ECO:0000313" key="13">
    <source>
        <dbReference type="EMBL" id="OIZ95973.1"/>
    </source>
</evidence>
<keyword evidence="4" id="KW-0479">Metal-binding</keyword>
<feature type="transmembrane region" description="Helical" evidence="12">
    <location>
        <begin position="252"/>
        <end position="269"/>
    </location>
</feature>
<evidence type="ECO:0000256" key="11">
    <source>
        <dbReference type="ARBA" id="ARBA00023444"/>
    </source>
</evidence>
<name>A0A1J8PLG1_9COXI</name>
<feature type="transmembrane region" description="Helical" evidence="12">
    <location>
        <begin position="281"/>
        <end position="303"/>
    </location>
</feature>
<evidence type="ECO:0000256" key="3">
    <source>
        <dbReference type="ARBA" id="ARBA00022692"/>
    </source>
</evidence>
<reference evidence="13 14" key="1">
    <citation type="submission" date="2016-03" db="EMBL/GenBank/DDBJ databases">
        <title>Comparative genomics of Rickettsiella.</title>
        <authorList>
            <person name="Chandler C."/>
            <person name="Wang Y."/>
        </authorList>
    </citation>
    <scope>NUCLEOTIDE SEQUENCE [LARGE SCALE GENOMIC DNA]</scope>
    <source>
        <strain evidence="13 14">RCFS May 2013</strain>
    </source>
</reference>
<keyword evidence="10" id="KW-1015">Disulfide bond</keyword>
<evidence type="ECO:0000256" key="10">
    <source>
        <dbReference type="ARBA" id="ARBA00023157"/>
    </source>
</evidence>
<dbReference type="PANTHER" id="PTHR35457:SF1">
    <property type="entry name" value="HEME A SYNTHASE"/>
    <property type="match status" value="1"/>
</dbReference>
<comment type="pathway">
    <text evidence="11">Porphyrin-containing compound metabolism.</text>
</comment>
<feature type="transmembrane region" description="Helical" evidence="12">
    <location>
        <begin position="176"/>
        <end position="196"/>
    </location>
</feature>
<dbReference type="RefSeq" id="WP_071661952.1">
    <property type="nucleotide sequence ID" value="NZ_LUKY01000028.1"/>
</dbReference>
<keyword evidence="2" id="KW-1003">Cell membrane</keyword>
<comment type="caution">
    <text evidence="13">The sequence shown here is derived from an EMBL/GenBank/DDBJ whole genome shotgun (WGS) entry which is preliminary data.</text>
</comment>
<evidence type="ECO:0008006" key="15">
    <source>
        <dbReference type="Google" id="ProtNLM"/>
    </source>
</evidence>
<evidence type="ECO:0000256" key="12">
    <source>
        <dbReference type="SAM" id="Phobius"/>
    </source>
</evidence>
<evidence type="ECO:0000256" key="9">
    <source>
        <dbReference type="ARBA" id="ARBA00023136"/>
    </source>
</evidence>
<gene>
    <name evidence="13" type="ORF">A1D18_00950</name>
</gene>
<evidence type="ECO:0000256" key="4">
    <source>
        <dbReference type="ARBA" id="ARBA00022723"/>
    </source>
</evidence>
<dbReference type="AlphaFoldDB" id="A0A1J8PLG1"/>
<organism evidence="13 14">
    <name type="scientific">Candidatus Rickettsiella isopodorum</name>
    <dbReference type="NCBI Taxonomy" id="1225476"/>
    <lineage>
        <taxon>Bacteria</taxon>
        <taxon>Pseudomonadati</taxon>
        <taxon>Pseudomonadota</taxon>
        <taxon>Gammaproteobacteria</taxon>
        <taxon>Legionellales</taxon>
        <taxon>Coxiellaceae</taxon>
        <taxon>Rickettsiella</taxon>
    </lineage>
</organism>
<keyword evidence="14" id="KW-1185">Reference proteome</keyword>
<evidence type="ECO:0000256" key="2">
    <source>
        <dbReference type="ARBA" id="ARBA00022475"/>
    </source>
</evidence>
<keyword evidence="7" id="KW-0408">Iron</keyword>
<dbReference type="STRING" id="1225476.A1D18_00950"/>
<dbReference type="OrthoDB" id="1447144at2"/>
<evidence type="ECO:0000256" key="1">
    <source>
        <dbReference type="ARBA" id="ARBA00004141"/>
    </source>
</evidence>
<keyword evidence="3 12" id="KW-0812">Transmembrane</keyword>
<evidence type="ECO:0000256" key="5">
    <source>
        <dbReference type="ARBA" id="ARBA00022989"/>
    </source>
</evidence>
<evidence type="ECO:0000313" key="14">
    <source>
        <dbReference type="Proteomes" id="UP000183924"/>
    </source>
</evidence>
<dbReference type="Pfam" id="PF02628">
    <property type="entry name" value="COX15-CtaA"/>
    <property type="match status" value="1"/>
</dbReference>
<dbReference type="InterPro" id="IPR050450">
    <property type="entry name" value="COX15/CtaA_HemeA_synthase"/>
</dbReference>
<evidence type="ECO:0000256" key="6">
    <source>
        <dbReference type="ARBA" id="ARBA00023002"/>
    </source>
</evidence>
<dbReference type="EMBL" id="LUKY01000028">
    <property type="protein sequence ID" value="OIZ95973.1"/>
    <property type="molecule type" value="Genomic_DNA"/>
</dbReference>
<sequence>MLPENKSALYFLYIAFLLAFIVVQLGAFTRLKDAGLGCPDWPGCYGKFTLPKDAKQIKQAPFIGKTLDLGKAWPEMIHRYMAATLVLLSFAAIVLIINKYKLSQQPVWVATSLLFLLFLQGLLGKWTVTLRLHPLVVLSHLLGGLALLSLLWLLILRLSQLSIKQSSVSEQKLRSWMAFGLLLIIIQICLGGWTSANYAAFVCPDFPRCQGQWWPAMNFFEGFHLWLNTNINYEGGILSHTARTAIQMTHRIMAVITTIYLGLVVYKLFNVTKRIFLRSLAVLLAFLLGLQISLGALNVLWVLPLPIAMAHNAVAALLLLIIITLNIGLYGYQLENLILKRSKIFKS</sequence>
<keyword evidence="8" id="KW-0350">Heme biosynthesis</keyword>
<accession>A0A1J8PLG1</accession>
<dbReference type="GO" id="GO:0046872">
    <property type="term" value="F:metal ion binding"/>
    <property type="evidence" value="ECO:0007669"/>
    <property type="project" value="UniProtKB-KW"/>
</dbReference>
<evidence type="ECO:0000256" key="7">
    <source>
        <dbReference type="ARBA" id="ARBA00023004"/>
    </source>
</evidence>
<dbReference type="GO" id="GO:0016020">
    <property type="term" value="C:membrane"/>
    <property type="evidence" value="ECO:0007669"/>
    <property type="project" value="UniProtKB-SubCell"/>
</dbReference>
<protein>
    <recommendedName>
        <fullName evidence="15">Cytochrome B</fullName>
    </recommendedName>
</protein>
<feature type="transmembrane region" description="Helical" evidence="12">
    <location>
        <begin position="106"/>
        <end position="123"/>
    </location>
</feature>
<dbReference type="InterPro" id="IPR003780">
    <property type="entry name" value="COX15/CtaA_fam"/>
</dbReference>
<proteinExistence type="predicted"/>
<comment type="subcellular location">
    <subcellularLocation>
        <location evidence="1">Membrane</location>
        <topology evidence="1">Multi-pass membrane protein</topology>
    </subcellularLocation>
</comment>
<keyword evidence="9 12" id="KW-0472">Membrane</keyword>
<keyword evidence="5 12" id="KW-1133">Transmembrane helix</keyword>
<dbReference type="Proteomes" id="UP000183924">
    <property type="component" value="Unassembled WGS sequence"/>
</dbReference>
<feature type="transmembrane region" description="Helical" evidence="12">
    <location>
        <begin position="135"/>
        <end position="155"/>
    </location>
</feature>
<feature type="transmembrane region" description="Helical" evidence="12">
    <location>
        <begin position="7"/>
        <end position="27"/>
    </location>
</feature>
<dbReference type="GO" id="GO:0016491">
    <property type="term" value="F:oxidoreductase activity"/>
    <property type="evidence" value="ECO:0007669"/>
    <property type="project" value="UniProtKB-KW"/>
</dbReference>
<feature type="transmembrane region" description="Helical" evidence="12">
    <location>
        <begin position="77"/>
        <end position="97"/>
    </location>
</feature>
<feature type="transmembrane region" description="Helical" evidence="12">
    <location>
        <begin position="309"/>
        <end position="332"/>
    </location>
</feature>
<dbReference type="GO" id="GO:0006784">
    <property type="term" value="P:heme A biosynthetic process"/>
    <property type="evidence" value="ECO:0007669"/>
    <property type="project" value="InterPro"/>
</dbReference>
<evidence type="ECO:0000256" key="8">
    <source>
        <dbReference type="ARBA" id="ARBA00023133"/>
    </source>
</evidence>
<keyword evidence="6" id="KW-0560">Oxidoreductase</keyword>